<dbReference type="OrthoDB" id="9759982at2"/>
<keyword evidence="2" id="KW-1185">Reference proteome</keyword>
<dbReference type="PANTHER" id="PTHR42716:SF1">
    <property type="entry name" value="SLL0471 PROTEIN"/>
    <property type="match status" value="1"/>
</dbReference>
<dbReference type="EMBL" id="FOWD01000010">
    <property type="protein sequence ID" value="SFO13699.1"/>
    <property type="molecule type" value="Genomic_DNA"/>
</dbReference>
<dbReference type="Proteomes" id="UP000198806">
    <property type="component" value="Unassembled WGS sequence"/>
</dbReference>
<name>A0A1I5EQI1_9FIRM</name>
<reference evidence="1 2" key="1">
    <citation type="submission" date="2016-10" db="EMBL/GenBank/DDBJ databases">
        <authorList>
            <person name="de Groot N.N."/>
        </authorList>
    </citation>
    <scope>NUCLEOTIDE SEQUENCE [LARGE SCALE GENOMIC DNA]</scope>
    <source>
        <strain evidence="1 2">DSM 1283</strain>
    </source>
</reference>
<dbReference type="Gene3D" id="3.40.50.720">
    <property type="entry name" value="NAD(P)-binding Rossmann-like Domain"/>
    <property type="match status" value="1"/>
</dbReference>
<gene>
    <name evidence="1" type="ORF">SAMN04489757_11083</name>
</gene>
<protein>
    <submittedName>
        <fullName evidence="1">FAD dependent oxidoreductase</fullName>
    </submittedName>
</protein>
<dbReference type="SUPFAM" id="SSF51905">
    <property type="entry name" value="FAD/NAD(P)-binding domain"/>
    <property type="match status" value="1"/>
</dbReference>
<accession>A0A1I5EQI1</accession>
<evidence type="ECO:0000313" key="1">
    <source>
        <dbReference type="EMBL" id="SFO13699.1"/>
    </source>
</evidence>
<dbReference type="InterPro" id="IPR036188">
    <property type="entry name" value="FAD/NAD-bd_sf"/>
</dbReference>
<dbReference type="GO" id="GO:0009435">
    <property type="term" value="P:NAD+ biosynthetic process"/>
    <property type="evidence" value="ECO:0007669"/>
    <property type="project" value="InterPro"/>
</dbReference>
<sequence>MKFDIAVIGGSLGGVQAAISAAKKGKKVYMCEETDWVGGQLTTQAVPPDEHKWIEEFGAAGSYLKYRQDVRDHYRNLPNISDEIKNKDRFCPGNSWVSRIAHEPKVALKILNSYLEPFIQNGNLIIDYHTVPVDSVVVNDVIQSVTVKSTKNHETKVIEADYFLDATDCGDLLPIVHAEYRTGAESKEETGELHAPEVGNPHDMQPITWVVALELNPEGDYKIPKPEKYEYFKNLDVSYDDNKLFSWYAPEAETQKKVLFSMFDNEVPGKPLGLWSYRRIIDTKNYKDPSVKEVSLINIPQNDFSLGNIYDDKDAEENKRLAKEQTMCLVYWLQNDAPRADGGFGYPVGLRPDIMGTEDGIAKAPYIRESRRIVAKKTICEQDVSKKFNKTPPTVKDSVGVGHYAIDIHLTTKTHSFLYDATYPFEIPLSAMIPVRLKNLIPACKNIGCTHLTNGCYRLHPVEWNVGEVAGLLAAYALDCKVSLEEILENRMEDFQQVLVKEGIQLHWDYTKMEV</sequence>
<evidence type="ECO:0000313" key="2">
    <source>
        <dbReference type="Proteomes" id="UP000198806"/>
    </source>
</evidence>
<dbReference type="STRING" id="1527.SAMN04489757_11083"/>
<proteinExistence type="predicted"/>
<organism evidence="1 2">
    <name type="scientific">Anaerocolumna aminovalerica</name>
    <dbReference type="NCBI Taxonomy" id="1527"/>
    <lineage>
        <taxon>Bacteria</taxon>
        <taxon>Bacillati</taxon>
        <taxon>Bacillota</taxon>
        <taxon>Clostridia</taxon>
        <taxon>Lachnospirales</taxon>
        <taxon>Lachnospiraceae</taxon>
        <taxon>Anaerocolumna</taxon>
    </lineage>
</organism>
<dbReference type="Pfam" id="PF12831">
    <property type="entry name" value="FAD_oxidored"/>
    <property type="match status" value="1"/>
</dbReference>
<dbReference type="InterPro" id="IPR005288">
    <property type="entry name" value="NadB"/>
</dbReference>
<dbReference type="GO" id="GO:0008734">
    <property type="term" value="F:L-aspartate oxidase activity"/>
    <property type="evidence" value="ECO:0007669"/>
    <property type="project" value="InterPro"/>
</dbReference>
<dbReference type="RefSeq" id="WP_091685815.1">
    <property type="nucleotide sequence ID" value="NZ_BAABFM010000061.1"/>
</dbReference>
<dbReference type="AlphaFoldDB" id="A0A1I5EQI1"/>
<dbReference type="PANTHER" id="PTHR42716">
    <property type="entry name" value="L-ASPARTATE OXIDASE"/>
    <property type="match status" value="1"/>
</dbReference>